<feature type="chain" id="PRO_5046903472" evidence="2">
    <location>
        <begin position="25"/>
        <end position="761"/>
    </location>
</feature>
<dbReference type="NCBIfam" id="TIGR00976">
    <property type="entry name" value="CocE_NonD"/>
    <property type="match status" value="1"/>
</dbReference>
<dbReference type="InterPro" id="IPR005674">
    <property type="entry name" value="CocE/Ser_esterase"/>
</dbReference>
<organism evidence="4 5">
    <name type="scientific">Luteibacter jiangsuensis</name>
    <dbReference type="NCBI Taxonomy" id="637577"/>
    <lineage>
        <taxon>Bacteria</taxon>
        <taxon>Pseudomonadati</taxon>
        <taxon>Pseudomonadota</taxon>
        <taxon>Gammaproteobacteria</taxon>
        <taxon>Lysobacterales</taxon>
        <taxon>Rhodanobacteraceae</taxon>
        <taxon>Luteibacter</taxon>
    </lineage>
</organism>
<dbReference type="InterPro" id="IPR013736">
    <property type="entry name" value="Xaa-Pro_dipept_C"/>
</dbReference>
<protein>
    <submittedName>
        <fullName evidence="4">Acyl esterase</fullName>
    </submittedName>
</protein>
<dbReference type="Pfam" id="PF08530">
    <property type="entry name" value="PepX_C"/>
    <property type="match status" value="1"/>
</dbReference>
<keyword evidence="2" id="KW-0732">Signal</keyword>
<dbReference type="RefSeq" id="WP_306848497.1">
    <property type="nucleotide sequence ID" value="NZ_JAUSSK010000002.1"/>
</dbReference>
<dbReference type="Gene3D" id="2.60.120.260">
    <property type="entry name" value="Galactose-binding domain-like"/>
    <property type="match status" value="1"/>
</dbReference>
<dbReference type="InterPro" id="IPR029058">
    <property type="entry name" value="AB_hydrolase_fold"/>
</dbReference>
<dbReference type="SUPFAM" id="SSF49785">
    <property type="entry name" value="Galactose-binding domain-like"/>
    <property type="match status" value="1"/>
</dbReference>
<evidence type="ECO:0000259" key="3">
    <source>
        <dbReference type="SMART" id="SM00939"/>
    </source>
</evidence>
<reference evidence="4 5" key="1">
    <citation type="submission" date="2023-07" db="EMBL/GenBank/DDBJ databases">
        <title>Sorghum-associated microbial communities from plants grown in Nebraska, USA.</title>
        <authorList>
            <person name="Schachtman D."/>
        </authorList>
    </citation>
    <scope>NUCLEOTIDE SEQUENCE [LARGE SCALE GENOMIC DNA]</scope>
    <source>
        <strain evidence="4 5">CC60</strain>
    </source>
</reference>
<gene>
    <name evidence="4" type="ORF">J2T07_001404</name>
</gene>
<dbReference type="EMBL" id="JAUSSK010000002">
    <property type="protein sequence ID" value="MDQ0009227.1"/>
    <property type="molecule type" value="Genomic_DNA"/>
</dbReference>
<evidence type="ECO:0000313" key="4">
    <source>
        <dbReference type="EMBL" id="MDQ0009227.1"/>
    </source>
</evidence>
<accession>A0ABT9SW59</accession>
<dbReference type="Pfam" id="PF02129">
    <property type="entry name" value="Peptidase_S15"/>
    <property type="match status" value="1"/>
</dbReference>
<keyword evidence="5" id="KW-1185">Reference proteome</keyword>
<dbReference type="Gene3D" id="1.10.3020.10">
    <property type="entry name" value="alpha-amino acid ester hydrolase ( Helical cap domain)"/>
    <property type="match status" value="1"/>
</dbReference>
<evidence type="ECO:0000256" key="1">
    <source>
        <dbReference type="ARBA" id="ARBA00022801"/>
    </source>
</evidence>
<dbReference type="SUPFAM" id="SSF53474">
    <property type="entry name" value="alpha/beta-Hydrolases"/>
    <property type="match status" value="1"/>
</dbReference>
<keyword evidence="1" id="KW-0378">Hydrolase</keyword>
<name>A0ABT9SW59_9GAMM</name>
<sequence>MPKHTVRCWIAALALVLAVAPALAGTAMLPWKGGSKGDAGIRDLAAEAIGAYTEPDRATYLDNLAALQLVARRYDDAARSLGELVVLRKAGAQPLDAVGTLRWQVYARARQLEAGGSLPFGEAYARAFREVFATLDDVMASQVIASFGSDVEPYGPQPAQLHADYLELLAQRKGSEVAVDDAVALVRAYQVAEAYTAFRPFTEKLIDEDDRRRYDVREPMLVPTPDGASVTVLVMLPRHRAAPLPTLLGFTIYANPWWSSTELRLTAAHGYAAVVGYSRGKGLSPGPAVPYEHDGVDADAAIEWIAKQPWSDGRVGMYGGSYNGFTQWAAAKHRPKALRALMPSVTVAPGIDVPMEGNVSLTFVYPWAPYVAEGKGLDEKHYGDHAHWNDLYRRWYESGKSYRALDELEGKPNPVFQRWLDHPSYDAYWREMIPQGREFAAIDIPVLTTTGYFDGGQIGALHYVREHQRYNPRAEHYLLIGPWDHVGAQRKARPVVDGYAIDPVAKIDISRVLRYQWFDYVFRGGAKPALLKDRINYEVMGANAWKHASGVDRMAPGRRRLFLVTEDGAARLRDRPSTRASLLAVDLGKRDDLPATDAPSAALDDRNALVFTSEPLSAGTELSGLFSGKLDVVTNKRDFDLRITLYEKKASGEYFQLSWYLARASYMMDRSRRHLLVPDKRATLAFTNGRTTSRLFEPGSRLVAVVSVVKEPGASINMGSGKEVGIESVADAGEPLRIEWMGSSYLDLPMGPAAPSAHVSK</sequence>
<evidence type="ECO:0000256" key="2">
    <source>
        <dbReference type="SAM" id="SignalP"/>
    </source>
</evidence>
<dbReference type="SMART" id="SM00939">
    <property type="entry name" value="PepX_C"/>
    <property type="match status" value="1"/>
</dbReference>
<feature type="domain" description="Xaa-Pro dipeptidyl-peptidase C-terminal" evidence="3">
    <location>
        <begin position="515"/>
        <end position="739"/>
    </location>
</feature>
<dbReference type="Gene3D" id="3.40.50.1820">
    <property type="entry name" value="alpha/beta hydrolase"/>
    <property type="match status" value="1"/>
</dbReference>
<feature type="signal peptide" evidence="2">
    <location>
        <begin position="1"/>
        <end position="24"/>
    </location>
</feature>
<proteinExistence type="predicted"/>
<dbReference type="Proteomes" id="UP001237737">
    <property type="component" value="Unassembled WGS sequence"/>
</dbReference>
<dbReference type="InterPro" id="IPR008979">
    <property type="entry name" value="Galactose-bd-like_sf"/>
</dbReference>
<evidence type="ECO:0000313" key="5">
    <source>
        <dbReference type="Proteomes" id="UP001237737"/>
    </source>
</evidence>
<comment type="caution">
    <text evidence="4">The sequence shown here is derived from an EMBL/GenBank/DDBJ whole genome shotgun (WGS) entry which is preliminary data.</text>
</comment>
<dbReference type="InterPro" id="IPR000383">
    <property type="entry name" value="Xaa-Pro-like_dom"/>
</dbReference>